<gene>
    <name evidence="5" type="ORF">WN944_018845</name>
</gene>
<feature type="domain" description="Ubiquitin-like protease family profile" evidence="4">
    <location>
        <begin position="147"/>
        <end position="172"/>
    </location>
</feature>
<organism evidence="5 6">
    <name type="scientific">Citrus x changshan-huyou</name>
    <dbReference type="NCBI Taxonomy" id="2935761"/>
    <lineage>
        <taxon>Eukaryota</taxon>
        <taxon>Viridiplantae</taxon>
        <taxon>Streptophyta</taxon>
        <taxon>Embryophyta</taxon>
        <taxon>Tracheophyta</taxon>
        <taxon>Spermatophyta</taxon>
        <taxon>Magnoliopsida</taxon>
        <taxon>eudicotyledons</taxon>
        <taxon>Gunneridae</taxon>
        <taxon>Pentapetalae</taxon>
        <taxon>rosids</taxon>
        <taxon>malvids</taxon>
        <taxon>Sapindales</taxon>
        <taxon>Rutaceae</taxon>
        <taxon>Aurantioideae</taxon>
        <taxon>Citrus</taxon>
    </lineage>
</organism>
<sequence length="200" mass="23137">MIVCSWLQACLAYCCFVELWSFTVLLVFKNEVLLNNTIILCEINSQLKHISAHLNVSGKDSEGVSSNMKISSKKVGQQLDIDDVSSDNDDEDDLNEKQLKKELTMSLKMRKAKKERSMWKKKVTVIKPCRLLALKKPPQIIKSYAIFHWVLIVIEMDSNTIYYLDPMRQPMHMDLKLLLNNAMARLNVKESASRNKVWFI</sequence>
<dbReference type="InterPro" id="IPR038765">
    <property type="entry name" value="Papain-like_cys_pep_sf"/>
</dbReference>
<proteinExistence type="inferred from homology"/>
<dbReference type="GO" id="GO:0006508">
    <property type="term" value="P:proteolysis"/>
    <property type="evidence" value="ECO:0007669"/>
    <property type="project" value="UniProtKB-KW"/>
</dbReference>
<keyword evidence="3" id="KW-0378">Hydrolase</keyword>
<evidence type="ECO:0000313" key="6">
    <source>
        <dbReference type="Proteomes" id="UP001428341"/>
    </source>
</evidence>
<evidence type="ECO:0000256" key="3">
    <source>
        <dbReference type="ARBA" id="ARBA00022801"/>
    </source>
</evidence>
<reference evidence="5 6" key="1">
    <citation type="submission" date="2024-05" db="EMBL/GenBank/DDBJ databases">
        <title>Haplotype-resolved chromosome-level genome assembly of Huyou (Citrus changshanensis).</title>
        <authorList>
            <person name="Miao C."/>
            <person name="Chen W."/>
            <person name="Wu Y."/>
            <person name="Wang L."/>
            <person name="Zhao S."/>
            <person name="Grierson D."/>
            <person name="Xu C."/>
            <person name="Chen K."/>
        </authorList>
    </citation>
    <scope>NUCLEOTIDE SEQUENCE [LARGE SCALE GENOMIC DNA]</scope>
    <source>
        <strain evidence="5">01-14</strain>
        <tissue evidence="5">Leaf</tissue>
    </source>
</reference>
<evidence type="ECO:0000256" key="2">
    <source>
        <dbReference type="ARBA" id="ARBA00022670"/>
    </source>
</evidence>
<dbReference type="InterPro" id="IPR003653">
    <property type="entry name" value="Peptidase_C48_C"/>
</dbReference>
<evidence type="ECO:0000313" key="5">
    <source>
        <dbReference type="EMBL" id="KAK9187450.1"/>
    </source>
</evidence>
<keyword evidence="6" id="KW-1185">Reference proteome</keyword>
<dbReference type="EMBL" id="JBCGBO010000007">
    <property type="protein sequence ID" value="KAK9187450.1"/>
    <property type="molecule type" value="Genomic_DNA"/>
</dbReference>
<dbReference type="AlphaFoldDB" id="A0AAP0LXI3"/>
<dbReference type="Proteomes" id="UP001428341">
    <property type="component" value="Unassembled WGS sequence"/>
</dbReference>
<evidence type="ECO:0000259" key="4">
    <source>
        <dbReference type="Pfam" id="PF02902"/>
    </source>
</evidence>
<dbReference type="GO" id="GO:0008234">
    <property type="term" value="F:cysteine-type peptidase activity"/>
    <property type="evidence" value="ECO:0007669"/>
    <property type="project" value="InterPro"/>
</dbReference>
<comment type="similarity">
    <text evidence="1">Belongs to the peptidase C48 family.</text>
</comment>
<comment type="caution">
    <text evidence="5">The sequence shown here is derived from an EMBL/GenBank/DDBJ whole genome shotgun (WGS) entry which is preliminary data.</text>
</comment>
<accession>A0AAP0LXI3</accession>
<protein>
    <recommendedName>
        <fullName evidence="4">Ubiquitin-like protease family profile domain-containing protein</fullName>
    </recommendedName>
</protein>
<dbReference type="SUPFAM" id="SSF54001">
    <property type="entry name" value="Cysteine proteinases"/>
    <property type="match status" value="1"/>
</dbReference>
<name>A0AAP0LXI3_9ROSI</name>
<keyword evidence="2" id="KW-0645">Protease</keyword>
<dbReference type="Pfam" id="PF02902">
    <property type="entry name" value="Peptidase_C48"/>
    <property type="match status" value="1"/>
</dbReference>
<evidence type="ECO:0000256" key="1">
    <source>
        <dbReference type="ARBA" id="ARBA00005234"/>
    </source>
</evidence>